<evidence type="ECO:0000256" key="15">
    <source>
        <dbReference type="SAM" id="Phobius"/>
    </source>
</evidence>
<dbReference type="HOGENOM" id="CLU_546709_0_0_1"/>
<comment type="pathway">
    <text evidence="3">Lipid metabolism.</text>
</comment>
<keyword evidence="6" id="KW-0444">Lipid biosynthesis</keyword>
<dbReference type="PANTHER" id="PTHR12317:SF0">
    <property type="entry name" value="ACYLTRANSFERASE"/>
    <property type="match status" value="1"/>
</dbReference>
<reference evidence="16" key="2">
    <citation type="submission" date="2015-02" db="UniProtKB">
        <authorList>
            <consortium name="EnsemblMetazoa"/>
        </authorList>
    </citation>
    <scope>IDENTIFICATION</scope>
</reference>
<keyword evidence="14" id="KW-0012">Acyltransferase</keyword>
<comment type="pathway">
    <text evidence="2">Glycerolipid metabolism; triacylglycerol biosynthesis.</text>
</comment>
<dbReference type="OMA" id="DITNWLE"/>
<name>T1IZR7_STRMM</name>
<dbReference type="CDD" id="cd07987">
    <property type="entry name" value="LPLAT_MGAT-like"/>
    <property type="match status" value="2"/>
</dbReference>
<keyword evidence="10" id="KW-0256">Endoplasmic reticulum</keyword>
<keyword evidence="7" id="KW-0808">Transferase</keyword>
<dbReference type="STRING" id="126957.T1IZR7"/>
<evidence type="ECO:0000256" key="13">
    <source>
        <dbReference type="ARBA" id="ARBA00023136"/>
    </source>
</evidence>
<keyword evidence="8 15" id="KW-0812">Transmembrane</keyword>
<evidence type="ECO:0000256" key="3">
    <source>
        <dbReference type="ARBA" id="ARBA00005189"/>
    </source>
</evidence>
<evidence type="ECO:0000256" key="10">
    <source>
        <dbReference type="ARBA" id="ARBA00022824"/>
    </source>
</evidence>
<keyword evidence="17" id="KW-1185">Reference proteome</keyword>
<dbReference type="PANTHER" id="PTHR12317">
    <property type="entry name" value="DIACYLGLYCEROL O-ACYLTRANSFERASE"/>
    <property type="match status" value="1"/>
</dbReference>
<evidence type="ECO:0000256" key="5">
    <source>
        <dbReference type="ARBA" id="ARBA00013244"/>
    </source>
</evidence>
<dbReference type="eggNOG" id="KOG0831">
    <property type="taxonomic scope" value="Eukaryota"/>
</dbReference>
<dbReference type="Proteomes" id="UP000014500">
    <property type="component" value="Unassembled WGS sequence"/>
</dbReference>
<dbReference type="GO" id="GO:0005789">
    <property type="term" value="C:endoplasmic reticulum membrane"/>
    <property type="evidence" value="ECO:0007669"/>
    <property type="project" value="UniProtKB-SubCell"/>
</dbReference>
<reference evidence="17" key="1">
    <citation type="submission" date="2011-05" db="EMBL/GenBank/DDBJ databases">
        <authorList>
            <person name="Richards S.R."/>
            <person name="Qu J."/>
            <person name="Jiang H."/>
            <person name="Jhangiani S.N."/>
            <person name="Agravi P."/>
            <person name="Goodspeed R."/>
            <person name="Gross S."/>
            <person name="Mandapat C."/>
            <person name="Jackson L."/>
            <person name="Mathew T."/>
            <person name="Pu L."/>
            <person name="Thornton R."/>
            <person name="Saada N."/>
            <person name="Wilczek-Boney K.B."/>
            <person name="Lee S."/>
            <person name="Kovar C."/>
            <person name="Wu Y."/>
            <person name="Scherer S.E."/>
            <person name="Worley K.C."/>
            <person name="Muzny D.M."/>
            <person name="Gibbs R."/>
        </authorList>
    </citation>
    <scope>NUCLEOTIDE SEQUENCE</scope>
    <source>
        <strain evidence="17">Brora</strain>
    </source>
</reference>
<organism evidence="16 17">
    <name type="scientific">Strigamia maritima</name>
    <name type="common">European centipede</name>
    <name type="synonym">Geophilus maritimus</name>
    <dbReference type="NCBI Taxonomy" id="126957"/>
    <lineage>
        <taxon>Eukaryota</taxon>
        <taxon>Metazoa</taxon>
        <taxon>Ecdysozoa</taxon>
        <taxon>Arthropoda</taxon>
        <taxon>Myriapoda</taxon>
        <taxon>Chilopoda</taxon>
        <taxon>Pleurostigmophora</taxon>
        <taxon>Geophilomorpha</taxon>
        <taxon>Linotaeniidae</taxon>
        <taxon>Strigamia</taxon>
    </lineage>
</organism>
<evidence type="ECO:0000256" key="6">
    <source>
        <dbReference type="ARBA" id="ARBA00022516"/>
    </source>
</evidence>
<evidence type="ECO:0000256" key="12">
    <source>
        <dbReference type="ARBA" id="ARBA00023098"/>
    </source>
</evidence>
<evidence type="ECO:0000256" key="8">
    <source>
        <dbReference type="ARBA" id="ARBA00022692"/>
    </source>
</evidence>
<sequence length="568" mass="65033">MAKSKAQMQPTQGDQSGLQTAAVLLVFSMFALMITSFFITFYLLFYTDYYYLSVLYFIWLWWDRSKCNRGGRRCTWIREWKLWTYIAEYFPIKILKTAELDPNKNYVCGYHPHGLFPLGFTSCFATEATGFSKLFPQIKPSILLLLLHFWIPLHRELILGLGACLVSRESISWLLTKEGKGNMLVIIVGGGLEMLDSISGVVKLTLKNRKGFVRLAIQHGASLIPIFGFGENEIYSQVANPKGSMLRKVQDFLYDHYRMAMPLFSMRGMFPSQQPLDVVIGKPIDVGQNSQPTEEEIDHYHKVMNWMRNATVWKYMKDYFPVRTIKTAELDPNKNYVCGYHPHGILCVGAFTSFATEATGFKHIFPKIKPFLLTLTGQFWFPFYRDLIMSTGSCAVSKESIKWLLTNEGKGNMVIIVIGGAAEALDAHPGMVKLTLRRRKGFVRLAIQNGASLIPIFSFGENNIWSQVPNSEGSILRTVQNYLTKFMGFSPPIIYGRGIFQYSIGYMPYRYPVDIIVGKPIDVVQNPNPSKEEVDKYHNLYIQSLHQLFEEHKINYEHYKDVTLELVA</sequence>
<comment type="subcellular location">
    <subcellularLocation>
        <location evidence="1">Endoplasmic reticulum membrane</location>
        <topology evidence="1">Multi-pass membrane protein</topology>
    </subcellularLocation>
</comment>
<dbReference type="AlphaFoldDB" id="T1IZR7"/>
<protein>
    <recommendedName>
        <fullName evidence="5">diacylglycerol O-acyltransferase</fullName>
        <ecNumber evidence="5">2.3.1.20</ecNumber>
    </recommendedName>
</protein>
<accession>T1IZR7</accession>
<keyword evidence="9" id="KW-0319">Glycerol metabolism</keyword>
<evidence type="ECO:0000256" key="7">
    <source>
        <dbReference type="ARBA" id="ARBA00022679"/>
    </source>
</evidence>
<evidence type="ECO:0000256" key="4">
    <source>
        <dbReference type="ARBA" id="ARBA00005420"/>
    </source>
</evidence>
<dbReference type="EnsemblMetazoa" id="SMAR006752-RA">
    <property type="protein sequence ID" value="SMAR006752-PA"/>
    <property type="gene ID" value="SMAR006752"/>
</dbReference>
<evidence type="ECO:0000256" key="14">
    <source>
        <dbReference type="ARBA" id="ARBA00023315"/>
    </source>
</evidence>
<feature type="transmembrane region" description="Helical" evidence="15">
    <location>
        <begin position="21"/>
        <end position="43"/>
    </location>
</feature>
<dbReference type="GO" id="GO:0004144">
    <property type="term" value="F:diacylglycerol O-acyltransferase activity"/>
    <property type="evidence" value="ECO:0007669"/>
    <property type="project" value="UniProtKB-EC"/>
</dbReference>
<keyword evidence="12" id="KW-0443">Lipid metabolism</keyword>
<dbReference type="GO" id="GO:0019432">
    <property type="term" value="P:triglyceride biosynthetic process"/>
    <property type="evidence" value="ECO:0007669"/>
    <property type="project" value="TreeGrafter"/>
</dbReference>
<evidence type="ECO:0000256" key="9">
    <source>
        <dbReference type="ARBA" id="ARBA00022798"/>
    </source>
</evidence>
<dbReference type="EC" id="2.3.1.20" evidence="5"/>
<evidence type="ECO:0000313" key="17">
    <source>
        <dbReference type="Proteomes" id="UP000014500"/>
    </source>
</evidence>
<proteinExistence type="inferred from homology"/>
<keyword evidence="11 15" id="KW-1133">Transmembrane helix</keyword>
<dbReference type="InterPro" id="IPR007130">
    <property type="entry name" value="DAGAT"/>
</dbReference>
<dbReference type="Pfam" id="PF03982">
    <property type="entry name" value="DAGAT"/>
    <property type="match status" value="2"/>
</dbReference>
<keyword evidence="13 15" id="KW-0472">Membrane</keyword>
<evidence type="ECO:0000256" key="1">
    <source>
        <dbReference type="ARBA" id="ARBA00004477"/>
    </source>
</evidence>
<evidence type="ECO:0000313" key="16">
    <source>
        <dbReference type="EnsemblMetazoa" id="SMAR006752-PA"/>
    </source>
</evidence>
<evidence type="ECO:0000256" key="2">
    <source>
        <dbReference type="ARBA" id="ARBA00004771"/>
    </source>
</evidence>
<dbReference type="EMBL" id="JH431723">
    <property type="status" value="NOT_ANNOTATED_CDS"/>
    <property type="molecule type" value="Genomic_DNA"/>
</dbReference>
<dbReference type="GO" id="GO:0006071">
    <property type="term" value="P:glycerol metabolic process"/>
    <property type="evidence" value="ECO:0007669"/>
    <property type="project" value="UniProtKB-KW"/>
</dbReference>
<evidence type="ECO:0000256" key="11">
    <source>
        <dbReference type="ARBA" id="ARBA00022989"/>
    </source>
</evidence>
<dbReference type="PhylomeDB" id="T1IZR7"/>
<comment type="similarity">
    <text evidence="4">Belongs to the diacylglycerol acyltransferase family.</text>
</comment>